<evidence type="ECO:0000313" key="1">
    <source>
        <dbReference type="EMBL" id="WFD36411.1"/>
    </source>
</evidence>
<organism evidence="1 2">
    <name type="scientific">Malassezia cuniculi</name>
    <dbReference type="NCBI Taxonomy" id="948313"/>
    <lineage>
        <taxon>Eukaryota</taxon>
        <taxon>Fungi</taxon>
        <taxon>Dikarya</taxon>
        <taxon>Basidiomycota</taxon>
        <taxon>Ustilaginomycotina</taxon>
        <taxon>Malasseziomycetes</taxon>
        <taxon>Malasseziales</taxon>
        <taxon>Malasseziaceae</taxon>
        <taxon>Malassezia</taxon>
    </lineage>
</organism>
<dbReference type="EMBL" id="CP119881">
    <property type="protein sequence ID" value="WFD36411.1"/>
    <property type="molecule type" value="Genomic_DNA"/>
</dbReference>
<name>A0AAF0ET95_9BASI</name>
<dbReference type="AlphaFoldDB" id="A0AAF0ET95"/>
<sequence>MNNSIHQSARWLAMGPSQKLDLLRSHSSMVRRLSTDSQNPDSVSDIRRSLSQSMNMDELMTTGDTPSQHTSQCSNIPDFGLLQSRLEEVQSKMDNGEQQVRGAWQLWETDPTPYGSSYGTSSSTRGDEPFLHGNLAVPVVQESRLFNFNQMAATLEDMRVETLL</sequence>
<dbReference type="Proteomes" id="UP001219933">
    <property type="component" value="Chromosome 5"/>
</dbReference>
<evidence type="ECO:0000313" key="2">
    <source>
        <dbReference type="Proteomes" id="UP001219933"/>
    </source>
</evidence>
<keyword evidence="2" id="KW-1185">Reference proteome</keyword>
<accession>A0AAF0ET95</accession>
<protein>
    <submittedName>
        <fullName evidence="1">Uncharacterized protein</fullName>
    </submittedName>
</protein>
<reference evidence="1" key="1">
    <citation type="submission" date="2023-03" db="EMBL/GenBank/DDBJ databases">
        <title>Mating type loci evolution in Malassezia.</title>
        <authorList>
            <person name="Coelho M.A."/>
        </authorList>
    </citation>
    <scope>NUCLEOTIDE SEQUENCE</scope>
    <source>
        <strain evidence="1">CBS 11721</strain>
    </source>
</reference>
<gene>
    <name evidence="1" type="ORF">MCUN1_003290</name>
</gene>
<proteinExistence type="predicted"/>